<proteinExistence type="inferred from homology"/>
<comment type="similarity">
    <text evidence="2">Belongs to the FAD-binding monooxygenase family.</text>
</comment>
<keyword evidence="5" id="KW-0521">NADP</keyword>
<dbReference type="EMBL" id="CAEZYQ010000002">
    <property type="protein sequence ID" value="CAB4728371.1"/>
    <property type="molecule type" value="Genomic_DNA"/>
</dbReference>
<evidence type="ECO:0000256" key="2">
    <source>
        <dbReference type="ARBA" id="ARBA00010139"/>
    </source>
</evidence>
<dbReference type="Gene3D" id="3.50.50.60">
    <property type="entry name" value="FAD/NAD(P)-binding domain"/>
    <property type="match status" value="2"/>
</dbReference>
<reference evidence="8" key="1">
    <citation type="submission" date="2020-05" db="EMBL/GenBank/DDBJ databases">
        <authorList>
            <person name="Chiriac C."/>
            <person name="Salcher M."/>
            <person name="Ghai R."/>
            <person name="Kavagutti S V."/>
        </authorList>
    </citation>
    <scope>NUCLEOTIDE SEQUENCE</scope>
</reference>
<accession>A0A6J6S0W1</accession>
<protein>
    <submittedName>
        <fullName evidence="8">Unannotated protein</fullName>
    </submittedName>
</protein>
<keyword evidence="6" id="KW-0560">Oxidoreductase</keyword>
<keyword evidence="3" id="KW-0285">Flavoprotein</keyword>
<evidence type="ECO:0000256" key="1">
    <source>
        <dbReference type="ARBA" id="ARBA00001974"/>
    </source>
</evidence>
<evidence type="ECO:0000256" key="4">
    <source>
        <dbReference type="ARBA" id="ARBA00022827"/>
    </source>
</evidence>
<dbReference type="PRINTS" id="PR00469">
    <property type="entry name" value="PNDRDTASEII"/>
</dbReference>
<keyword evidence="7" id="KW-0503">Monooxygenase</keyword>
<evidence type="ECO:0000256" key="6">
    <source>
        <dbReference type="ARBA" id="ARBA00023002"/>
    </source>
</evidence>
<dbReference type="PANTHER" id="PTHR43098">
    <property type="entry name" value="L-ORNITHINE N(5)-MONOOXYGENASE-RELATED"/>
    <property type="match status" value="1"/>
</dbReference>
<sequence length="520" mass="57217">MSATTADLEDARTDTDVEHHEVIVVGAGFSGIGAAIKLDEAGIRDWLVLEAADGVGGTWHWNTYPGVAVDIPSFSYQFSFAQRTDWSRTYAPGSELKRYAEDLVEAAGIRDRMRFGCLVEGAAWDEATTRWRVRLADGTELTATYLLNASGVLTTPKAPDIPGIEDFAGTTVHTARWDHDLDLTGKRVGVIGTGASAVQLIPEIAPVVDELTVFQRTPIWCFPKPDAALPGPLRLAMRLPGVKQGLRLASQAFVEVTFPIAAHFHSYVRIASTMEHAGRLWLRSQVRDPEVREKLTPSYGVGCKRPSFHNDYLATYNLPQVHLETDAITEVVPEGIRTRGSDGESLHELDVLVLATGFRVMEPDSLPTFPLVGADGGTVQQFWAEHRVQAYQGVSVPGFPNFFTVFGPYGYIGGSYFHLIETQVRHIVRCLEHARSTGAARVEVTQKANDAYLASMLERRPTQVFWQESCTGANSYYFDQHGDVGLRPGTTLGTMWASRTFPLDAYTFQPARDREPAATG</sequence>
<dbReference type="InterPro" id="IPR050775">
    <property type="entry name" value="FAD-binding_Monooxygenases"/>
</dbReference>
<dbReference type="InterPro" id="IPR036188">
    <property type="entry name" value="FAD/NAD-bd_sf"/>
</dbReference>
<keyword evidence="4" id="KW-0274">FAD</keyword>
<evidence type="ECO:0000313" key="8">
    <source>
        <dbReference type="EMBL" id="CAB4728371.1"/>
    </source>
</evidence>
<evidence type="ECO:0000256" key="5">
    <source>
        <dbReference type="ARBA" id="ARBA00022857"/>
    </source>
</evidence>
<dbReference type="GO" id="GO:0004497">
    <property type="term" value="F:monooxygenase activity"/>
    <property type="evidence" value="ECO:0007669"/>
    <property type="project" value="UniProtKB-KW"/>
</dbReference>
<comment type="cofactor">
    <cofactor evidence="1">
        <name>FAD</name>
        <dbReference type="ChEBI" id="CHEBI:57692"/>
    </cofactor>
</comment>
<evidence type="ECO:0000256" key="3">
    <source>
        <dbReference type="ARBA" id="ARBA00022630"/>
    </source>
</evidence>
<dbReference type="PANTHER" id="PTHR43098:SF3">
    <property type="entry name" value="L-ORNITHINE N(5)-MONOOXYGENASE-RELATED"/>
    <property type="match status" value="1"/>
</dbReference>
<gene>
    <name evidence="8" type="ORF">UFOPK2761_00317</name>
</gene>
<dbReference type="Pfam" id="PF13738">
    <property type="entry name" value="Pyr_redox_3"/>
    <property type="match status" value="1"/>
</dbReference>
<dbReference type="AlphaFoldDB" id="A0A6J6S0W1"/>
<evidence type="ECO:0000256" key="7">
    <source>
        <dbReference type="ARBA" id="ARBA00023033"/>
    </source>
</evidence>
<organism evidence="8">
    <name type="scientific">freshwater metagenome</name>
    <dbReference type="NCBI Taxonomy" id="449393"/>
    <lineage>
        <taxon>unclassified sequences</taxon>
        <taxon>metagenomes</taxon>
        <taxon>ecological metagenomes</taxon>
    </lineage>
</organism>
<name>A0A6J6S0W1_9ZZZZ</name>
<dbReference type="SUPFAM" id="SSF51905">
    <property type="entry name" value="FAD/NAD(P)-binding domain"/>
    <property type="match status" value="1"/>
</dbReference>